<gene>
    <name evidence="3" type="ORF">SKAU_G00354250</name>
</gene>
<evidence type="ECO:0008006" key="5">
    <source>
        <dbReference type="Google" id="ProtNLM"/>
    </source>
</evidence>
<comment type="caution">
    <text evidence="3">The sequence shown here is derived from an EMBL/GenBank/DDBJ whole genome shotgun (WGS) entry which is preliminary data.</text>
</comment>
<evidence type="ECO:0000256" key="2">
    <source>
        <dbReference type="SAM" id="MobiDB-lite"/>
    </source>
</evidence>
<feature type="compositionally biased region" description="Polar residues" evidence="2">
    <location>
        <begin position="8"/>
        <end position="22"/>
    </location>
</feature>
<dbReference type="Proteomes" id="UP001152622">
    <property type="component" value="Chromosome 17"/>
</dbReference>
<feature type="region of interest" description="Disordered" evidence="2">
    <location>
        <begin position="442"/>
        <end position="483"/>
    </location>
</feature>
<protein>
    <recommendedName>
        <fullName evidence="5">Coiled-coil domain containing 62</fullName>
    </recommendedName>
</protein>
<feature type="region of interest" description="Disordered" evidence="2">
    <location>
        <begin position="39"/>
        <end position="78"/>
    </location>
</feature>
<name>A0A9Q1IGG0_SYNKA</name>
<accession>A0A9Q1IGG0</accession>
<organism evidence="3 4">
    <name type="scientific">Synaphobranchus kaupii</name>
    <name type="common">Kaup's arrowtooth eel</name>
    <dbReference type="NCBI Taxonomy" id="118154"/>
    <lineage>
        <taxon>Eukaryota</taxon>
        <taxon>Metazoa</taxon>
        <taxon>Chordata</taxon>
        <taxon>Craniata</taxon>
        <taxon>Vertebrata</taxon>
        <taxon>Euteleostomi</taxon>
        <taxon>Actinopterygii</taxon>
        <taxon>Neopterygii</taxon>
        <taxon>Teleostei</taxon>
        <taxon>Anguilliformes</taxon>
        <taxon>Synaphobranchidae</taxon>
        <taxon>Synaphobranchus</taxon>
    </lineage>
</organism>
<feature type="coiled-coil region" evidence="1">
    <location>
        <begin position="296"/>
        <end position="358"/>
    </location>
</feature>
<feature type="coiled-coil region" evidence="1">
    <location>
        <begin position="387"/>
        <end position="414"/>
    </location>
</feature>
<dbReference type="AlphaFoldDB" id="A0A9Q1IGG0"/>
<sequence length="570" mass="62697">MDTDKPKFNSNESLRSSAPSFSPILANSCTDLWHSTPVKKQNHVRGPAELSSPSTWLGAGNGATRSLHLSPEHHTYSRQQHQKVTAASAVPTVTAGGALSPSGMLTPSNALTASGTLTSSALTESATVQKQRRELQLLIAELKDRDQELNHMVTAHHKQLQAWEQDRQRVLTLEQRSARLEGELQKRKEVIQALSKQLRIAEARQRDERAELCSAQQQLQQLSQEHQQSTSLCQELQDRSQSLSATILELSSRVGRLQAREEELTAMLSLKDKDMTKATDLIMDLSGRFQKLEGALKEQRSREVRALKEAEELKRRCQEARVESVQLKEELQEQREESSTQREEIIRLKQENQRLQRELSVSGEGENWKDELLQLARSKQGRTESELQCLRQVCENQQNDLQLLQLNLDSAQEALLHCGNRASPGSQGALASLLLDCPTLSPGSGRSLTNGPALSRTSPRTVANGDLGAPPLSPSPDSALDGRLSPTSCLQRLLLKSQEMVASLELGPAHSPADQSAHSTSCSPAPGWGRYEAGQVDTTCVNANARSHTVLNRWDSGGGSHFVDSASKTV</sequence>
<feature type="region of interest" description="Disordered" evidence="2">
    <location>
        <begin position="1"/>
        <end position="22"/>
    </location>
</feature>
<keyword evidence="4" id="KW-1185">Reference proteome</keyword>
<feature type="coiled-coil region" evidence="1">
    <location>
        <begin position="177"/>
        <end position="253"/>
    </location>
</feature>
<feature type="compositionally biased region" description="Polar residues" evidence="2">
    <location>
        <begin position="442"/>
        <end position="461"/>
    </location>
</feature>
<evidence type="ECO:0000256" key="1">
    <source>
        <dbReference type="SAM" id="Coils"/>
    </source>
</evidence>
<proteinExistence type="predicted"/>
<reference evidence="3" key="1">
    <citation type="journal article" date="2023" name="Science">
        <title>Genome structures resolve the early diversification of teleost fishes.</title>
        <authorList>
            <person name="Parey E."/>
            <person name="Louis A."/>
            <person name="Montfort J."/>
            <person name="Bouchez O."/>
            <person name="Roques C."/>
            <person name="Iampietro C."/>
            <person name="Lluch J."/>
            <person name="Castinel A."/>
            <person name="Donnadieu C."/>
            <person name="Desvignes T."/>
            <person name="Floi Bucao C."/>
            <person name="Jouanno E."/>
            <person name="Wen M."/>
            <person name="Mejri S."/>
            <person name="Dirks R."/>
            <person name="Jansen H."/>
            <person name="Henkel C."/>
            <person name="Chen W.J."/>
            <person name="Zahm M."/>
            <person name="Cabau C."/>
            <person name="Klopp C."/>
            <person name="Thompson A.W."/>
            <person name="Robinson-Rechavi M."/>
            <person name="Braasch I."/>
            <person name="Lecointre G."/>
            <person name="Bobe J."/>
            <person name="Postlethwait J.H."/>
            <person name="Berthelot C."/>
            <person name="Roest Crollius H."/>
            <person name="Guiguen Y."/>
        </authorList>
    </citation>
    <scope>NUCLEOTIDE SEQUENCE</scope>
    <source>
        <strain evidence="3">WJC10195</strain>
    </source>
</reference>
<feature type="coiled-coil region" evidence="1">
    <location>
        <begin position="125"/>
        <end position="152"/>
    </location>
</feature>
<keyword evidence="1" id="KW-0175">Coiled coil</keyword>
<feature type="compositionally biased region" description="Low complexity" evidence="2">
    <location>
        <begin position="465"/>
        <end position="482"/>
    </location>
</feature>
<dbReference type="EMBL" id="JAINUF010000017">
    <property type="protein sequence ID" value="KAJ8338639.1"/>
    <property type="molecule type" value="Genomic_DNA"/>
</dbReference>
<dbReference type="OrthoDB" id="6155277at2759"/>
<evidence type="ECO:0000313" key="3">
    <source>
        <dbReference type="EMBL" id="KAJ8338639.1"/>
    </source>
</evidence>
<evidence type="ECO:0000313" key="4">
    <source>
        <dbReference type="Proteomes" id="UP001152622"/>
    </source>
</evidence>